<gene>
    <name evidence="1" type="ORF">CBM2634_U180010</name>
</gene>
<sequence length="76" mass="8204">MDIGARATELLASTNALVEELKREASSPSLIGREQDRYPSNLASAGLRIHRGGRYSHCENVDGNVDASSFSDVGKR</sequence>
<proteinExistence type="predicted"/>
<accession>A0A375JBL4</accession>
<organism evidence="1 2">
    <name type="scientific">Cupriavidus taiwanensis</name>
    <dbReference type="NCBI Taxonomy" id="164546"/>
    <lineage>
        <taxon>Bacteria</taxon>
        <taxon>Pseudomonadati</taxon>
        <taxon>Pseudomonadota</taxon>
        <taxon>Betaproteobacteria</taxon>
        <taxon>Burkholderiales</taxon>
        <taxon>Burkholderiaceae</taxon>
        <taxon>Cupriavidus</taxon>
    </lineage>
</organism>
<dbReference type="Proteomes" id="UP000256805">
    <property type="component" value="Unassembled WGS sequence"/>
</dbReference>
<protein>
    <submittedName>
        <fullName evidence="1">Uncharacterized protein</fullName>
    </submittedName>
</protein>
<dbReference type="EMBL" id="OVTA01000081">
    <property type="protein sequence ID" value="SPS02584.1"/>
    <property type="molecule type" value="Genomic_DNA"/>
</dbReference>
<dbReference type="AlphaFoldDB" id="A0A375JBL4"/>
<name>A0A375JBL4_9BURK</name>
<evidence type="ECO:0000313" key="1">
    <source>
        <dbReference type="EMBL" id="SPS02584.1"/>
    </source>
</evidence>
<evidence type="ECO:0000313" key="2">
    <source>
        <dbReference type="Proteomes" id="UP000256805"/>
    </source>
</evidence>
<reference evidence="1 2" key="1">
    <citation type="submission" date="2018-01" db="EMBL/GenBank/DDBJ databases">
        <authorList>
            <person name="Gaut B.S."/>
            <person name="Morton B.R."/>
            <person name="Clegg M.T."/>
            <person name="Duvall M.R."/>
        </authorList>
    </citation>
    <scope>NUCLEOTIDE SEQUENCE [LARGE SCALE GENOMIC DNA]</scope>
    <source>
        <strain evidence="1">Cupriavidus taiwanensis cmp 52</strain>
    </source>
</reference>